<evidence type="ECO:0008006" key="5">
    <source>
        <dbReference type="Google" id="ProtNLM"/>
    </source>
</evidence>
<protein>
    <recommendedName>
        <fullName evidence="5">Rho GTPase-activating protein 1</fullName>
    </recommendedName>
</protein>
<accession>A0AAV2PSY8</accession>
<dbReference type="SMART" id="SM00324">
    <property type="entry name" value="RhoGAP"/>
    <property type="match status" value="1"/>
</dbReference>
<dbReference type="SUPFAM" id="SSF52087">
    <property type="entry name" value="CRAL/TRIO domain"/>
    <property type="match status" value="1"/>
</dbReference>
<dbReference type="InterPro" id="IPR008936">
    <property type="entry name" value="Rho_GTPase_activation_prot"/>
</dbReference>
<name>A0AAV2PSY8_MEGNR</name>
<comment type="caution">
    <text evidence="3">The sequence shown here is derived from an EMBL/GenBank/DDBJ whole genome shotgun (WGS) entry which is preliminary data.</text>
</comment>
<sequence>MGTMGVVLSTTSYGDHEDPYPSLSDYHDYEPQLEFDDTELSSATSVQDIPEILPESPDYLESPVSDGTIEENFEAELGSAMGEDDEVALHNTFTDEDDFSDIARHNIVDIIGDDTYGRKVIVVSACKLPGNKVFNHDKFLRYLKHTLDQYVEQDYSLVYFHHGLNSKNKPPISWIYSAYKELDRKYKKNLKALYLVHPTNFIRVVYNVFKPAISAKFGRKVQYVNYLHELQKDLHLSQLPIPEVVQKHDQHLMSKVKKPVSPNGTTVVKPTPTHQFGVSLQYIKQHNQGDPIPPVLKNCITFLDHPDALETEGLFRRSSSAATVKSVQQRFNKGEQLQFNLEGDVHTAAVIIKTFLRELQEPLMTFELYDDMLNFQKLSKNERVPTIKQMVLERLPEDNYLVLKFLVNFLVKVMERCDLNKMTSSNLAVVFGPNLVWPRGGQMSLYAIAPINTFTETLLANHHIIFVV</sequence>
<dbReference type="Proteomes" id="UP001497623">
    <property type="component" value="Unassembled WGS sequence"/>
</dbReference>
<dbReference type="CDD" id="cd00170">
    <property type="entry name" value="SEC14"/>
    <property type="match status" value="1"/>
</dbReference>
<evidence type="ECO:0000313" key="4">
    <source>
        <dbReference type="Proteomes" id="UP001497623"/>
    </source>
</evidence>
<dbReference type="PANTHER" id="PTHR45808">
    <property type="entry name" value="RHO GTPASE-ACTIVATING PROTEIN 68F"/>
    <property type="match status" value="1"/>
</dbReference>
<dbReference type="Pfam" id="PF13716">
    <property type="entry name" value="CRAL_TRIO_2"/>
    <property type="match status" value="1"/>
</dbReference>
<dbReference type="GO" id="GO:0007264">
    <property type="term" value="P:small GTPase-mediated signal transduction"/>
    <property type="evidence" value="ECO:0007669"/>
    <property type="project" value="TreeGrafter"/>
</dbReference>
<feature type="domain" description="CRAL-TRIO" evidence="1">
    <location>
        <begin position="98"/>
        <end position="253"/>
    </location>
</feature>
<dbReference type="SMART" id="SM00516">
    <property type="entry name" value="SEC14"/>
    <property type="match status" value="1"/>
</dbReference>
<feature type="non-terminal residue" evidence="3">
    <location>
        <position position="468"/>
    </location>
</feature>
<dbReference type="InterPro" id="IPR000198">
    <property type="entry name" value="RhoGAP_dom"/>
</dbReference>
<feature type="domain" description="Rho-GAP" evidence="2">
    <location>
        <begin position="278"/>
        <end position="466"/>
    </location>
</feature>
<dbReference type="GO" id="GO:2001136">
    <property type="term" value="P:negative regulation of endocytic recycling"/>
    <property type="evidence" value="ECO:0007669"/>
    <property type="project" value="TreeGrafter"/>
</dbReference>
<dbReference type="PANTHER" id="PTHR45808:SF2">
    <property type="entry name" value="RHO GTPASE-ACTIVATING PROTEIN 68F"/>
    <property type="match status" value="1"/>
</dbReference>
<dbReference type="AlphaFoldDB" id="A0AAV2PSY8"/>
<evidence type="ECO:0000259" key="1">
    <source>
        <dbReference type="PROSITE" id="PS50191"/>
    </source>
</evidence>
<dbReference type="GO" id="GO:0005737">
    <property type="term" value="C:cytoplasm"/>
    <property type="evidence" value="ECO:0007669"/>
    <property type="project" value="TreeGrafter"/>
</dbReference>
<gene>
    <name evidence="3" type="ORF">MNOR_LOCUS3644</name>
</gene>
<dbReference type="PROSITE" id="PS50238">
    <property type="entry name" value="RHOGAP"/>
    <property type="match status" value="1"/>
</dbReference>
<dbReference type="SUPFAM" id="SSF48350">
    <property type="entry name" value="GTPase activation domain, GAP"/>
    <property type="match status" value="1"/>
</dbReference>
<keyword evidence="4" id="KW-1185">Reference proteome</keyword>
<dbReference type="InterPro" id="IPR036865">
    <property type="entry name" value="CRAL-TRIO_dom_sf"/>
</dbReference>
<organism evidence="3 4">
    <name type="scientific">Meganyctiphanes norvegica</name>
    <name type="common">Northern krill</name>
    <name type="synonym">Thysanopoda norvegica</name>
    <dbReference type="NCBI Taxonomy" id="48144"/>
    <lineage>
        <taxon>Eukaryota</taxon>
        <taxon>Metazoa</taxon>
        <taxon>Ecdysozoa</taxon>
        <taxon>Arthropoda</taxon>
        <taxon>Crustacea</taxon>
        <taxon>Multicrustacea</taxon>
        <taxon>Malacostraca</taxon>
        <taxon>Eumalacostraca</taxon>
        <taxon>Eucarida</taxon>
        <taxon>Euphausiacea</taxon>
        <taxon>Euphausiidae</taxon>
        <taxon>Meganyctiphanes</taxon>
    </lineage>
</organism>
<evidence type="ECO:0000259" key="2">
    <source>
        <dbReference type="PROSITE" id="PS50238"/>
    </source>
</evidence>
<dbReference type="InterPro" id="IPR001251">
    <property type="entry name" value="CRAL-TRIO_dom"/>
</dbReference>
<dbReference type="EMBL" id="CAXKWB010001268">
    <property type="protein sequence ID" value="CAL4063789.1"/>
    <property type="molecule type" value="Genomic_DNA"/>
</dbReference>
<dbReference type="Gene3D" id="1.10.555.10">
    <property type="entry name" value="Rho GTPase activation protein"/>
    <property type="match status" value="1"/>
</dbReference>
<evidence type="ECO:0000313" key="3">
    <source>
        <dbReference type="EMBL" id="CAL4063789.1"/>
    </source>
</evidence>
<reference evidence="3 4" key="1">
    <citation type="submission" date="2024-05" db="EMBL/GenBank/DDBJ databases">
        <authorList>
            <person name="Wallberg A."/>
        </authorList>
    </citation>
    <scope>NUCLEOTIDE SEQUENCE [LARGE SCALE GENOMIC DNA]</scope>
</reference>
<dbReference type="Pfam" id="PF00620">
    <property type="entry name" value="RhoGAP"/>
    <property type="match status" value="1"/>
</dbReference>
<dbReference type="PROSITE" id="PS50191">
    <property type="entry name" value="CRAL_TRIO"/>
    <property type="match status" value="1"/>
</dbReference>
<dbReference type="GO" id="GO:0005096">
    <property type="term" value="F:GTPase activator activity"/>
    <property type="evidence" value="ECO:0007669"/>
    <property type="project" value="TreeGrafter"/>
</dbReference>
<dbReference type="Gene3D" id="3.40.525.10">
    <property type="entry name" value="CRAL-TRIO lipid binding domain"/>
    <property type="match status" value="1"/>
</dbReference>
<proteinExistence type="predicted"/>